<dbReference type="EMBL" id="CP024847">
    <property type="protein sequence ID" value="AUR51524.1"/>
    <property type="molecule type" value="Genomic_DNA"/>
</dbReference>
<dbReference type="RefSeq" id="WP_102950823.1">
    <property type="nucleotide sequence ID" value="NZ_CP024847.1"/>
</dbReference>
<dbReference type="PROSITE" id="PS51462">
    <property type="entry name" value="NUDIX"/>
    <property type="match status" value="1"/>
</dbReference>
<organism evidence="2 3">
    <name type="scientific">Aquella oligotrophica</name>
    <dbReference type="NCBI Taxonomy" id="2067065"/>
    <lineage>
        <taxon>Bacteria</taxon>
        <taxon>Pseudomonadati</taxon>
        <taxon>Pseudomonadota</taxon>
        <taxon>Betaproteobacteria</taxon>
        <taxon>Neisseriales</taxon>
        <taxon>Neisseriaceae</taxon>
        <taxon>Aquella</taxon>
    </lineage>
</organism>
<gene>
    <name evidence="2" type="ORF">CUN60_04205</name>
</gene>
<dbReference type="Pfam" id="PF00293">
    <property type="entry name" value="NUDIX"/>
    <property type="match status" value="1"/>
</dbReference>
<dbReference type="SUPFAM" id="SSF55811">
    <property type="entry name" value="Nudix"/>
    <property type="match status" value="1"/>
</dbReference>
<dbReference type="InterPro" id="IPR000086">
    <property type="entry name" value="NUDIX_hydrolase_dom"/>
</dbReference>
<feature type="domain" description="Nudix hydrolase" evidence="1">
    <location>
        <begin position="3"/>
        <end position="135"/>
    </location>
</feature>
<accession>A0A2I7N4Y3</accession>
<proteinExistence type="predicted"/>
<protein>
    <submittedName>
        <fullName evidence="2">NUDIX hydrolase</fullName>
    </submittedName>
</protein>
<dbReference type="KEGG" id="nba:CUN60_04205"/>
<dbReference type="AlphaFoldDB" id="A0A2I7N4Y3"/>
<dbReference type="Gene3D" id="3.90.79.10">
    <property type="entry name" value="Nucleoside Triphosphate Pyrophosphohydrolase"/>
    <property type="match status" value="1"/>
</dbReference>
<dbReference type="PANTHER" id="PTHR43222">
    <property type="entry name" value="NUDIX HYDROLASE 23"/>
    <property type="match status" value="1"/>
</dbReference>
<dbReference type="GO" id="GO:0016787">
    <property type="term" value="F:hydrolase activity"/>
    <property type="evidence" value="ECO:0007669"/>
    <property type="project" value="UniProtKB-KW"/>
</dbReference>
<keyword evidence="2" id="KW-0378">Hydrolase</keyword>
<name>A0A2I7N4Y3_9NEIS</name>
<reference evidence="3" key="1">
    <citation type="submission" date="2017-11" db="EMBL/GenBank/DDBJ databases">
        <authorList>
            <person name="Chan K.G."/>
            <person name="Lee L.S."/>
        </authorList>
    </citation>
    <scope>NUCLEOTIDE SEQUENCE [LARGE SCALE GENOMIC DNA]</scope>
    <source>
        <strain evidence="3">DSM 100970</strain>
    </source>
</reference>
<evidence type="ECO:0000313" key="2">
    <source>
        <dbReference type="EMBL" id="AUR51524.1"/>
    </source>
</evidence>
<sequence>MPNIHITVAAVVEHQGKFLLVTDITSNGHKLNQPAGHVEANEDIIAAVIREVFEESSMSFIPKKLIGIYLYNPNPENTYLRFCFKGIVTNIHETPKPIANDDGVIAADWYDLETIKSRRNELRSTLVMKCIDDYLAKIEFPLEVLANHRDNLTVYLD</sequence>
<dbReference type="OrthoDB" id="8594221at2"/>
<evidence type="ECO:0000313" key="3">
    <source>
        <dbReference type="Proteomes" id="UP000236655"/>
    </source>
</evidence>
<evidence type="ECO:0000259" key="1">
    <source>
        <dbReference type="PROSITE" id="PS51462"/>
    </source>
</evidence>
<dbReference type="PANTHER" id="PTHR43222:SF11">
    <property type="entry name" value="PHOSPHATASE NUDJ"/>
    <property type="match status" value="1"/>
</dbReference>
<dbReference type="InterPro" id="IPR015797">
    <property type="entry name" value="NUDIX_hydrolase-like_dom_sf"/>
</dbReference>
<keyword evidence="3" id="KW-1185">Reference proteome</keyword>
<dbReference type="Proteomes" id="UP000236655">
    <property type="component" value="Chromosome"/>
</dbReference>